<dbReference type="Proteomes" id="UP001500889">
    <property type="component" value="Chromosome E"/>
</dbReference>
<dbReference type="AlphaFoldDB" id="A0AAU9G6M7"/>
<name>A0AAU9G6M7_DROMD</name>
<dbReference type="EMBL" id="AP029267">
    <property type="protein sequence ID" value="BFG03327.1"/>
    <property type="molecule type" value="Genomic_DNA"/>
</dbReference>
<organism evidence="1 2">
    <name type="scientific">Drosophila madeirensis</name>
    <name type="common">Fruit fly</name>
    <dbReference type="NCBI Taxonomy" id="30013"/>
    <lineage>
        <taxon>Eukaryota</taxon>
        <taxon>Metazoa</taxon>
        <taxon>Ecdysozoa</taxon>
        <taxon>Arthropoda</taxon>
        <taxon>Hexapoda</taxon>
        <taxon>Insecta</taxon>
        <taxon>Pterygota</taxon>
        <taxon>Neoptera</taxon>
        <taxon>Endopterygota</taxon>
        <taxon>Diptera</taxon>
        <taxon>Brachycera</taxon>
        <taxon>Muscomorpha</taxon>
        <taxon>Ephydroidea</taxon>
        <taxon>Drosophilidae</taxon>
        <taxon>Drosophila</taxon>
        <taxon>Sophophora</taxon>
    </lineage>
</organism>
<sequence>MRAMARTATAGQSSRCTRRHLGFSPGACACGQDACRCRTGRWFFSRSSGHDVCRPTRGRACCSAAGVGHSQGPLSQGSG</sequence>
<accession>A0AAU9G6M7</accession>
<evidence type="ECO:0000313" key="2">
    <source>
        <dbReference type="Proteomes" id="UP001500889"/>
    </source>
</evidence>
<proteinExistence type="predicted"/>
<protein>
    <submittedName>
        <fullName evidence="1">Uncharacterized protein</fullName>
    </submittedName>
</protein>
<gene>
    <name evidence="1" type="ORF">DMAD_02615</name>
</gene>
<reference evidence="1 2" key="1">
    <citation type="submission" date="2024-02" db="EMBL/GenBank/DDBJ databases">
        <title>A chromosome-level genome assembly of Drosophila madeirensis, a fruit fly species endemic to Madeira island.</title>
        <authorList>
            <person name="Tomihara K."/>
            <person name="Llopart A."/>
            <person name="Yamamoto D."/>
        </authorList>
    </citation>
    <scope>NUCLEOTIDE SEQUENCE [LARGE SCALE GENOMIC DNA]</scope>
    <source>
        <strain evidence="1 2">RF1</strain>
    </source>
</reference>
<dbReference type="PROSITE" id="PS51257">
    <property type="entry name" value="PROKAR_LIPOPROTEIN"/>
    <property type="match status" value="1"/>
</dbReference>
<keyword evidence="2" id="KW-1185">Reference proteome</keyword>
<evidence type="ECO:0000313" key="1">
    <source>
        <dbReference type="EMBL" id="BFG03327.1"/>
    </source>
</evidence>